<protein>
    <recommendedName>
        <fullName evidence="4">Transmembrane protein</fullName>
    </recommendedName>
</protein>
<name>A0ABT2A5N5_9BURK</name>
<feature type="transmembrane region" description="Helical" evidence="1">
    <location>
        <begin position="101"/>
        <end position="121"/>
    </location>
</feature>
<keyword evidence="1" id="KW-1133">Transmembrane helix</keyword>
<sequence>MTNARSRLFAPLVHLAALILLLEEWCWDAGARLGAGLARWPLLAALEARVRLLPPWGALCLFVLPGLMLLPVKLLALVAIAHGHAVSGVATIVIAKLGGAAVVARIYTLTLPTLLAVGWFARCHGWFMTLKNHWVGRLRASQAFLRARQMLQASRRRLRQWRMRIARRLRGRRAAVPFGSRHASRASRVLRRFVVLWRARRR</sequence>
<comment type="caution">
    <text evidence="2">The sequence shown here is derived from an EMBL/GenBank/DDBJ whole genome shotgun (WGS) entry which is preliminary data.</text>
</comment>
<gene>
    <name evidence="2" type="ORF">NX782_09740</name>
</gene>
<evidence type="ECO:0000313" key="2">
    <source>
        <dbReference type="EMBL" id="MCS0589489.1"/>
    </source>
</evidence>
<reference evidence="2 3" key="1">
    <citation type="submission" date="2022-08" db="EMBL/GenBank/DDBJ databases">
        <title>Reclassification of Massilia species as members of the genera Telluria, Duganella, Pseudoduganella, Mokoshia gen. nov. and Zemynaea gen. nov. using orthogonal and non-orthogonal genome-based approaches.</title>
        <authorList>
            <person name="Bowman J.P."/>
        </authorList>
    </citation>
    <scope>NUCLEOTIDE SEQUENCE [LARGE SCALE GENOMIC DNA]</scope>
    <source>
        <strain evidence="2 3">LMG 28164</strain>
    </source>
</reference>
<evidence type="ECO:0008006" key="4">
    <source>
        <dbReference type="Google" id="ProtNLM"/>
    </source>
</evidence>
<keyword evidence="3" id="KW-1185">Reference proteome</keyword>
<organism evidence="2 3">
    <name type="scientific">Massilia norwichensis</name>
    <dbReference type="NCBI Taxonomy" id="1442366"/>
    <lineage>
        <taxon>Bacteria</taxon>
        <taxon>Pseudomonadati</taxon>
        <taxon>Pseudomonadota</taxon>
        <taxon>Betaproteobacteria</taxon>
        <taxon>Burkholderiales</taxon>
        <taxon>Oxalobacteraceae</taxon>
        <taxon>Telluria group</taxon>
        <taxon>Massilia</taxon>
    </lineage>
</organism>
<dbReference type="Proteomes" id="UP001205560">
    <property type="component" value="Unassembled WGS sequence"/>
</dbReference>
<proteinExistence type="predicted"/>
<dbReference type="RefSeq" id="WP_258845252.1">
    <property type="nucleotide sequence ID" value="NZ_JANUGX010000009.1"/>
</dbReference>
<accession>A0ABT2A5N5</accession>
<keyword evidence="1" id="KW-0472">Membrane</keyword>
<evidence type="ECO:0000256" key="1">
    <source>
        <dbReference type="SAM" id="Phobius"/>
    </source>
</evidence>
<keyword evidence="1" id="KW-0812">Transmembrane</keyword>
<evidence type="ECO:0000313" key="3">
    <source>
        <dbReference type="Proteomes" id="UP001205560"/>
    </source>
</evidence>
<dbReference type="EMBL" id="JANUGX010000009">
    <property type="protein sequence ID" value="MCS0589489.1"/>
    <property type="molecule type" value="Genomic_DNA"/>
</dbReference>